<keyword evidence="2 8" id="KW-0436">Ligase</keyword>
<gene>
    <name evidence="8 10" type="primary">trpS</name>
    <name evidence="10" type="ORF">JF888_14530</name>
</gene>
<keyword evidence="4 8" id="KW-0067">ATP-binding</keyword>
<dbReference type="InterPro" id="IPR050203">
    <property type="entry name" value="Trp-tRNA_synthetase"/>
</dbReference>
<dbReference type="GO" id="GO:0005829">
    <property type="term" value="C:cytosol"/>
    <property type="evidence" value="ECO:0007669"/>
    <property type="project" value="TreeGrafter"/>
</dbReference>
<dbReference type="GO" id="GO:0004830">
    <property type="term" value="F:tryptophan-tRNA ligase activity"/>
    <property type="evidence" value="ECO:0007669"/>
    <property type="project" value="UniProtKB-UniRule"/>
</dbReference>
<dbReference type="GO" id="GO:0005524">
    <property type="term" value="F:ATP binding"/>
    <property type="evidence" value="ECO:0007669"/>
    <property type="project" value="UniProtKB-UniRule"/>
</dbReference>
<keyword evidence="8" id="KW-0963">Cytoplasm</keyword>
<dbReference type="AlphaFoldDB" id="A0A934KIT9"/>
<evidence type="ECO:0000256" key="5">
    <source>
        <dbReference type="ARBA" id="ARBA00022917"/>
    </source>
</evidence>
<dbReference type="EC" id="6.1.1.2" evidence="8"/>
<feature type="binding site" evidence="8">
    <location>
        <begin position="16"/>
        <end position="17"/>
    </location>
    <ligand>
        <name>ATP</name>
        <dbReference type="ChEBI" id="CHEBI:30616"/>
    </ligand>
</feature>
<comment type="subunit">
    <text evidence="8">Homodimer.</text>
</comment>
<dbReference type="Gene3D" id="1.10.240.10">
    <property type="entry name" value="Tyrosyl-Transfer RNA Synthetase"/>
    <property type="match status" value="1"/>
</dbReference>
<comment type="caution">
    <text evidence="10">The sequence shown here is derived from an EMBL/GenBank/DDBJ whole genome shotgun (WGS) entry which is preliminary data.</text>
</comment>
<accession>A0A934KIT9</accession>
<feature type="binding site" evidence="8">
    <location>
        <begin position="143"/>
        <end position="145"/>
    </location>
    <ligand>
        <name>ATP</name>
        <dbReference type="ChEBI" id="CHEBI:30616"/>
    </ligand>
</feature>
<dbReference type="InterPro" id="IPR002305">
    <property type="entry name" value="aa-tRNA-synth_Ic"/>
</dbReference>
<proteinExistence type="inferred from homology"/>
<comment type="similarity">
    <text evidence="1 8 9">Belongs to the class-I aminoacyl-tRNA synthetase family.</text>
</comment>
<evidence type="ECO:0000256" key="9">
    <source>
        <dbReference type="RuleBase" id="RU363036"/>
    </source>
</evidence>
<protein>
    <recommendedName>
        <fullName evidence="8">Tryptophan--tRNA ligase</fullName>
        <ecNumber evidence="8">6.1.1.2</ecNumber>
    </recommendedName>
    <alternativeName>
        <fullName evidence="8">Tryptophanyl-tRNA synthetase</fullName>
        <shortName evidence="8">TrpRS</shortName>
    </alternativeName>
</protein>
<dbReference type="Pfam" id="PF00579">
    <property type="entry name" value="tRNA-synt_1b"/>
    <property type="match status" value="1"/>
</dbReference>
<comment type="function">
    <text evidence="8">Catalyzes the attachment of tryptophan to tRNA(Trp).</text>
</comment>
<dbReference type="GO" id="GO:0006436">
    <property type="term" value="P:tryptophanyl-tRNA aminoacylation"/>
    <property type="evidence" value="ECO:0007669"/>
    <property type="project" value="UniProtKB-UniRule"/>
</dbReference>
<dbReference type="InterPro" id="IPR024109">
    <property type="entry name" value="Trp-tRNA-ligase_bac-type"/>
</dbReference>
<reference evidence="10 11" key="1">
    <citation type="submission" date="2020-10" db="EMBL/GenBank/DDBJ databases">
        <title>Ca. Dormibacterota MAGs.</title>
        <authorList>
            <person name="Montgomery K."/>
        </authorList>
    </citation>
    <scope>NUCLEOTIDE SEQUENCE [LARGE SCALE GENOMIC DNA]</scope>
    <source>
        <strain evidence="10">SC8811_S16_3</strain>
    </source>
</reference>
<dbReference type="NCBIfam" id="TIGR00233">
    <property type="entry name" value="trpS"/>
    <property type="match status" value="1"/>
</dbReference>
<feature type="binding site" evidence="8">
    <location>
        <position position="182"/>
    </location>
    <ligand>
        <name>ATP</name>
        <dbReference type="ChEBI" id="CHEBI:30616"/>
    </ligand>
</feature>
<feature type="binding site" evidence="8">
    <location>
        <position position="131"/>
    </location>
    <ligand>
        <name>L-tryptophan</name>
        <dbReference type="ChEBI" id="CHEBI:57912"/>
    </ligand>
</feature>
<keyword evidence="3 8" id="KW-0547">Nucleotide-binding</keyword>
<dbReference type="RefSeq" id="WP_338181930.1">
    <property type="nucleotide sequence ID" value="NZ_JAEKNQ010000057.1"/>
</dbReference>
<dbReference type="Proteomes" id="UP000620075">
    <property type="component" value="Unassembled WGS sequence"/>
</dbReference>
<comment type="catalytic activity">
    <reaction evidence="7 8">
        <text>tRNA(Trp) + L-tryptophan + ATP = L-tryptophyl-tRNA(Trp) + AMP + diphosphate + H(+)</text>
        <dbReference type="Rhea" id="RHEA:24080"/>
        <dbReference type="Rhea" id="RHEA-COMP:9671"/>
        <dbReference type="Rhea" id="RHEA-COMP:9705"/>
        <dbReference type="ChEBI" id="CHEBI:15378"/>
        <dbReference type="ChEBI" id="CHEBI:30616"/>
        <dbReference type="ChEBI" id="CHEBI:33019"/>
        <dbReference type="ChEBI" id="CHEBI:57912"/>
        <dbReference type="ChEBI" id="CHEBI:78442"/>
        <dbReference type="ChEBI" id="CHEBI:78535"/>
        <dbReference type="ChEBI" id="CHEBI:456215"/>
        <dbReference type="EC" id="6.1.1.2"/>
    </reaction>
</comment>
<dbReference type="Gene3D" id="3.40.50.620">
    <property type="entry name" value="HUPs"/>
    <property type="match status" value="1"/>
</dbReference>
<dbReference type="PANTHER" id="PTHR43766:SF1">
    <property type="entry name" value="TRYPTOPHAN--TRNA LIGASE, MITOCHONDRIAL"/>
    <property type="match status" value="1"/>
</dbReference>
<feature type="binding site" evidence="8">
    <location>
        <begin position="8"/>
        <end position="10"/>
    </location>
    <ligand>
        <name>ATP</name>
        <dbReference type="ChEBI" id="CHEBI:30616"/>
    </ligand>
</feature>
<dbReference type="EMBL" id="JAEKNQ010000057">
    <property type="protein sequence ID" value="MBJ7604381.1"/>
    <property type="molecule type" value="Genomic_DNA"/>
</dbReference>
<evidence type="ECO:0000256" key="6">
    <source>
        <dbReference type="ARBA" id="ARBA00023146"/>
    </source>
</evidence>
<evidence type="ECO:0000256" key="2">
    <source>
        <dbReference type="ARBA" id="ARBA00022598"/>
    </source>
</evidence>
<name>A0A934KIT9_9BACT</name>
<dbReference type="PANTHER" id="PTHR43766">
    <property type="entry name" value="TRYPTOPHAN--TRNA LIGASE, MITOCHONDRIAL"/>
    <property type="match status" value="1"/>
</dbReference>
<evidence type="ECO:0000256" key="7">
    <source>
        <dbReference type="ARBA" id="ARBA00049929"/>
    </source>
</evidence>
<evidence type="ECO:0000256" key="4">
    <source>
        <dbReference type="ARBA" id="ARBA00022840"/>
    </source>
</evidence>
<organism evidence="10 11">
    <name type="scientific">Candidatus Dormiibacter inghamiae</name>
    <dbReference type="NCBI Taxonomy" id="3127013"/>
    <lineage>
        <taxon>Bacteria</taxon>
        <taxon>Bacillati</taxon>
        <taxon>Candidatus Dormiibacterota</taxon>
        <taxon>Candidatus Dormibacteria</taxon>
        <taxon>Candidatus Dormibacterales</taxon>
        <taxon>Candidatus Dormibacteraceae</taxon>
        <taxon>Candidatus Dormiibacter</taxon>
    </lineage>
</organism>
<dbReference type="SUPFAM" id="SSF52374">
    <property type="entry name" value="Nucleotidylyl transferase"/>
    <property type="match status" value="1"/>
</dbReference>
<sequence>MRIFSGIQPTGDKHFGNYSGGFRQYAATQAEGEAFFCIVDLHSVTVDYHPPALRESSLNLAAMLFATGLEADRSTIFVQSHNVAHAEAAWLLSAVASFGELRRMTGFKERAEQQTFVTAGLFTYPVLMAGDILLYQTDLVPIGDDQRQHLELARDMAVRFNQRFGETFKLPRGQYPAEGARIMDLTNPEKKMGTTTSSDMGKILLVDRPDAIRRKVMSAVTDAGRDVRRAEDKPGVTNLIDIMSVASGRSPESIEAEYDGQGYGRFKAAVAEAVIECLNPIRERYLRLRSDPVELEKLLSQGAEKARQVSAPTLQAMYDAMGFVRRSGG</sequence>
<dbReference type="InterPro" id="IPR002306">
    <property type="entry name" value="Trp-tRNA-ligase"/>
</dbReference>
<comment type="caution">
    <text evidence="8">Lacks conserved residue(s) required for the propagation of feature annotation.</text>
</comment>
<evidence type="ECO:0000256" key="3">
    <source>
        <dbReference type="ARBA" id="ARBA00022741"/>
    </source>
</evidence>
<keyword evidence="5 8" id="KW-0648">Protein biosynthesis</keyword>
<dbReference type="CDD" id="cd00806">
    <property type="entry name" value="TrpRS_core"/>
    <property type="match status" value="1"/>
</dbReference>
<evidence type="ECO:0000313" key="10">
    <source>
        <dbReference type="EMBL" id="MBJ7604381.1"/>
    </source>
</evidence>
<dbReference type="InterPro" id="IPR014729">
    <property type="entry name" value="Rossmann-like_a/b/a_fold"/>
</dbReference>
<comment type="subcellular location">
    <subcellularLocation>
        <location evidence="8">Cytoplasm</location>
    </subcellularLocation>
</comment>
<keyword evidence="6 8" id="KW-0030">Aminoacyl-tRNA synthetase</keyword>
<dbReference type="PRINTS" id="PR01039">
    <property type="entry name" value="TRNASYNTHTRP"/>
</dbReference>
<evidence type="ECO:0000256" key="8">
    <source>
        <dbReference type="HAMAP-Rule" id="MF_00140"/>
    </source>
</evidence>
<dbReference type="HAMAP" id="MF_00140_B">
    <property type="entry name" value="Trp_tRNA_synth_B"/>
    <property type="match status" value="1"/>
</dbReference>
<evidence type="ECO:0000313" key="11">
    <source>
        <dbReference type="Proteomes" id="UP000620075"/>
    </source>
</evidence>
<evidence type="ECO:0000256" key="1">
    <source>
        <dbReference type="ARBA" id="ARBA00005594"/>
    </source>
</evidence>